<dbReference type="Proteomes" id="UP000218890">
    <property type="component" value="Chromosome"/>
</dbReference>
<dbReference type="Gene3D" id="2.40.50.180">
    <property type="entry name" value="CheA-289, Domain 4"/>
    <property type="match status" value="1"/>
</dbReference>
<dbReference type="PROSITE" id="PS50851">
    <property type="entry name" value="CHEW"/>
    <property type="match status" value="1"/>
</dbReference>
<proteinExistence type="predicted"/>
<sequence length="205" mass="22559">MTEQSEQQNLASERTAALGSGADTVDAMQAAADGEQYLTFTLGDEEYGVDILRVQEIKGWQKATPIPNTPHYVKGVINLRGTIVPVIDLRERFGMQAQEYSKFTVVVMVRVVCGERDRIIGLVVDALSEVYTFQSEQIRPAPDFGAHIRTDFIRGLATVEDNKMVIVLDVDELLSDEDLAVADDHSQVADVVRSVTQDSEGNDNG</sequence>
<evidence type="ECO:0000256" key="3">
    <source>
        <dbReference type="ARBA" id="ARBA00022490"/>
    </source>
</evidence>
<dbReference type="GO" id="GO:0007165">
    <property type="term" value="P:signal transduction"/>
    <property type="evidence" value="ECO:0007669"/>
    <property type="project" value="InterPro"/>
</dbReference>
<accession>A0A110B6L5</accession>
<evidence type="ECO:0000256" key="1">
    <source>
        <dbReference type="ARBA" id="ARBA00004496"/>
    </source>
</evidence>
<dbReference type="AlphaFoldDB" id="A0A110B6L5"/>
<dbReference type="InterPro" id="IPR039315">
    <property type="entry name" value="CheW"/>
</dbReference>
<dbReference type="GO" id="GO:0006935">
    <property type="term" value="P:chemotaxis"/>
    <property type="evidence" value="ECO:0007669"/>
    <property type="project" value="InterPro"/>
</dbReference>
<reference evidence="5" key="1">
    <citation type="submission" date="2016-02" db="EMBL/GenBank/DDBJ databases">
        <title>Halorhodospira halochloris DSM-1059 complete genome, version 2.</title>
        <authorList>
            <person name="Tsukatani Y."/>
        </authorList>
    </citation>
    <scope>NUCLEOTIDE SEQUENCE</scope>
    <source>
        <strain evidence="5">DSM 1059</strain>
    </source>
</reference>
<dbReference type="SMART" id="SM00260">
    <property type="entry name" value="CheW"/>
    <property type="match status" value="1"/>
</dbReference>
<protein>
    <recommendedName>
        <fullName evidence="2">Chemotaxis protein CheW</fullName>
    </recommendedName>
</protein>
<keyword evidence="6" id="KW-1185">Reference proteome</keyword>
<name>A0A110B6L5_HALHR</name>
<evidence type="ECO:0000313" key="6">
    <source>
        <dbReference type="Proteomes" id="UP000218890"/>
    </source>
</evidence>
<dbReference type="Pfam" id="PF01584">
    <property type="entry name" value="CheW"/>
    <property type="match status" value="1"/>
</dbReference>
<evidence type="ECO:0000313" key="5">
    <source>
        <dbReference type="EMBL" id="BAU56368.1"/>
    </source>
</evidence>
<dbReference type="KEGG" id="hhk:HH1059_22980"/>
<evidence type="ECO:0000259" key="4">
    <source>
        <dbReference type="PROSITE" id="PS50851"/>
    </source>
</evidence>
<dbReference type="Gene3D" id="2.30.30.40">
    <property type="entry name" value="SH3 Domains"/>
    <property type="match status" value="1"/>
</dbReference>
<dbReference type="PANTHER" id="PTHR22617:SF45">
    <property type="entry name" value="CHEMOTAXIS PROTEIN CHEW"/>
    <property type="match status" value="1"/>
</dbReference>
<dbReference type="PANTHER" id="PTHR22617">
    <property type="entry name" value="CHEMOTAXIS SENSOR HISTIDINE KINASE-RELATED"/>
    <property type="match status" value="1"/>
</dbReference>
<comment type="subcellular location">
    <subcellularLocation>
        <location evidence="1">Cytoplasm</location>
    </subcellularLocation>
</comment>
<keyword evidence="3" id="KW-0963">Cytoplasm</keyword>
<gene>
    <name evidence="5" type="primary">cheW-2</name>
    <name evidence="5" type="ORF">HH1059_22980</name>
</gene>
<evidence type="ECO:0000256" key="2">
    <source>
        <dbReference type="ARBA" id="ARBA00021483"/>
    </source>
</evidence>
<dbReference type="SUPFAM" id="SSF50341">
    <property type="entry name" value="CheW-like"/>
    <property type="match status" value="1"/>
</dbReference>
<feature type="domain" description="CheW-like" evidence="4">
    <location>
        <begin position="34"/>
        <end position="179"/>
    </location>
</feature>
<organism evidence="5 6">
    <name type="scientific">Halorhodospira halochloris</name>
    <name type="common">Ectothiorhodospira halochloris</name>
    <dbReference type="NCBI Taxonomy" id="1052"/>
    <lineage>
        <taxon>Bacteria</taxon>
        <taxon>Pseudomonadati</taxon>
        <taxon>Pseudomonadota</taxon>
        <taxon>Gammaproteobacteria</taxon>
        <taxon>Chromatiales</taxon>
        <taxon>Ectothiorhodospiraceae</taxon>
        <taxon>Halorhodospira</taxon>
    </lineage>
</organism>
<dbReference type="EMBL" id="AP017372">
    <property type="protein sequence ID" value="BAU56368.1"/>
    <property type="molecule type" value="Genomic_DNA"/>
</dbReference>
<dbReference type="InterPro" id="IPR002545">
    <property type="entry name" value="CheW-lke_dom"/>
</dbReference>
<dbReference type="InterPro" id="IPR036061">
    <property type="entry name" value="CheW-like_dom_sf"/>
</dbReference>
<dbReference type="GO" id="GO:0005829">
    <property type="term" value="C:cytosol"/>
    <property type="evidence" value="ECO:0007669"/>
    <property type="project" value="TreeGrafter"/>
</dbReference>
<dbReference type="CDD" id="cd00732">
    <property type="entry name" value="CheW"/>
    <property type="match status" value="1"/>
</dbReference>